<accession>A0A553PSX8</accession>
<proteinExistence type="predicted"/>
<gene>
    <name evidence="2" type="ORF">TCAL_15441</name>
</gene>
<evidence type="ECO:0000313" key="2">
    <source>
        <dbReference type="EMBL" id="TRY80787.1"/>
    </source>
</evidence>
<name>A0A553PSX8_TIGCA</name>
<organism evidence="2 3">
    <name type="scientific">Tigriopus californicus</name>
    <name type="common">Marine copepod</name>
    <dbReference type="NCBI Taxonomy" id="6832"/>
    <lineage>
        <taxon>Eukaryota</taxon>
        <taxon>Metazoa</taxon>
        <taxon>Ecdysozoa</taxon>
        <taxon>Arthropoda</taxon>
        <taxon>Crustacea</taxon>
        <taxon>Multicrustacea</taxon>
        <taxon>Hexanauplia</taxon>
        <taxon>Copepoda</taxon>
        <taxon>Harpacticoida</taxon>
        <taxon>Harpacticidae</taxon>
        <taxon>Tigriopus</taxon>
    </lineage>
</organism>
<evidence type="ECO:0000256" key="1">
    <source>
        <dbReference type="SAM" id="MobiDB-lite"/>
    </source>
</evidence>
<dbReference type="Proteomes" id="UP000318571">
    <property type="component" value="Chromosome 12"/>
</dbReference>
<dbReference type="EMBL" id="VCGU01000001">
    <property type="protein sequence ID" value="TRY80787.1"/>
    <property type="molecule type" value="Genomic_DNA"/>
</dbReference>
<feature type="compositionally biased region" description="Basic and acidic residues" evidence="1">
    <location>
        <begin position="8"/>
        <end position="22"/>
    </location>
</feature>
<evidence type="ECO:0000313" key="3">
    <source>
        <dbReference type="Proteomes" id="UP000318571"/>
    </source>
</evidence>
<comment type="caution">
    <text evidence="2">The sequence shown here is derived from an EMBL/GenBank/DDBJ whole genome shotgun (WGS) entry which is preliminary data.</text>
</comment>
<dbReference type="AlphaFoldDB" id="A0A553PSX8"/>
<sequence>MVFKAKNRKEGKEKRRRERAESTPRITLRLDVCLLPVIDLNRPWLASCALTDHHSASLKARLSSSC</sequence>
<reference evidence="2 3" key="1">
    <citation type="journal article" date="2018" name="Nat. Ecol. Evol.">
        <title>Genomic signatures of mitonuclear coevolution across populations of Tigriopus californicus.</title>
        <authorList>
            <person name="Barreto F.S."/>
            <person name="Watson E.T."/>
            <person name="Lima T.G."/>
            <person name="Willett C.S."/>
            <person name="Edmands S."/>
            <person name="Li W."/>
            <person name="Burton R.S."/>
        </authorList>
    </citation>
    <scope>NUCLEOTIDE SEQUENCE [LARGE SCALE GENOMIC DNA]</scope>
    <source>
        <strain evidence="2 3">San Diego</strain>
    </source>
</reference>
<protein>
    <submittedName>
        <fullName evidence="2">Uncharacterized protein</fullName>
    </submittedName>
</protein>
<feature type="region of interest" description="Disordered" evidence="1">
    <location>
        <begin position="1"/>
        <end position="22"/>
    </location>
</feature>
<keyword evidence="3" id="KW-1185">Reference proteome</keyword>